<dbReference type="SUPFAM" id="SSF51445">
    <property type="entry name" value="(Trans)glycosidases"/>
    <property type="match status" value="1"/>
</dbReference>
<evidence type="ECO:0000256" key="3">
    <source>
        <dbReference type="ARBA" id="ARBA00023295"/>
    </source>
</evidence>
<feature type="compositionally biased region" description="Polar residues" evidence="5">
    <location>
        <begin position="141"/>
        <end position="169"/>
    </location>
</feature>
<keyword evidence="1 4" id="KW-0378">Hydrolase</keyword>
<feature type="region of interest" description="Disordered" evidence="5">
    <location>
        <begin position="229"/>
        <end position="252"/>
    </location>
</feature>
<dbReference type="AlphaFoldDB" id="A0ABD0K8Z2"/>
<dbReference type="PROSITE" id="PS51910">
    <property type="entry name" value="GH18_2"/>
    <property type="match status" value="1"/>
</dbReference>
<dbReference type="EMBL" id="JACVVK020000225">
    <property type="protein sequence ID" value="KAK7483569.1"/>
    <property type="molecule type" value="Genomic_DNA"/>
</dbReference>
<reference evidence="9 10" key="1">
    <citation type="journal article" date="2023" name="Sci. Data">
        <title>Genome assembly of the Korean intertidal mud-creeper Batillaria attramentaria.</title>
        <authorList>
            <person name="Patra A.K."/>
            <person name="Ho P.T."/>
            <person name="Jun S."/>
            <person name="Lee S.J."/>
            <person name="Kim Y."/>
            <person name="Won Y.J."/>
        </authorList>
    </citation>
    <scope>NUCLEOTIDE SEQUENCE [LARGE SCALE GENOMIC DNA]</scope>
    <source>
        <strain evidence="9">Wonlab-2016</strain>
    </source>
</reference>
<dbReference type="Proteomes" id="UP001519460">
    <property type="component" value="Unassembled WGS sequence"/>
</dbReference>
<evidence type="ECO:0000259" key="8">
    <source>
        <dbReference type="PROSITE" id="PS51910"/>
    </source>
</evidence>
<feature type="non-terminal residue" evidence="9">
    <location>
        <position position="827"/>
    </location>
</feature>
<feature type="domain" description="GH18" evidence="8">
    <location>
        <begin position="373"/>
        <end position="747"/>
    </location>
</feature>
<feature type="chain" id="PRO_5044761305" description="GH18 domain-containing protein" evidence="7">
    <location>
        <begin position="21"/>
        <end position="827"/>
    </location>
</feature>
<evidence type="ECO:0000313" key="10">
    <source>
        <dbReference type="Proteomes" id="UP001519460"/>
    </source>
</evidence>
<proteinExistence type="predicted"/>
<protein>
    <recommendedName>
        <fullName evidence="8">GH18 domain-containing protein</fullName>
    </recommendedName>
</protein>
<evidence type="ECO:0000256" key="4">
    <source>
        <dbReference type="RuleBase" id="RU000489"/>
    </source>
</evidence>
<feature type="compositionally biased region" description="Low complexity" evidence="5">
    <location>
        <begin position="21"/>
        <end position="60"/>
    </location>
</feature>
<dbReference type="GO" id="GO:0004568">
    <property type="term" value="F:chitinase activity"/>
    <property type="evidence" value="ECO:0007669"/>
    <property type="project" value="UniProtKB-ARBA"/>
</dbReference>
<comment type="caution">
    <text evidence="9">The sequence shown here is derived from an EMBL/GenBank/DDBJ whole genome shotgun (WGS) entry which is preliminary data.</text>
</comment>
<dbReference type="FunFam" id="3.10.50.10:FF:000001">
    <property type="entry name" value="Chitinase 3-like 1"/>
    <property type="match status" value="1"/>
</dbReference>
<feature type="transmembrane region" description="Helical" evidence="6">
    <location>
        <begin position="805"/>
        <end position="824"/>
    </location>
</feature>
<keyword evidence="6" id="KW-1133">Transmembrane helix</keyword>
<dbReference type="PROSITE" id="PS01095">
    <property type="entry name" value="GH18_1"/>
    <property type="match status" value="1"/>
</dbReference>
<feature type="compositionally biased region" description="Basic and acidic residues" evidence="5">
    <location>
        <begin position="275"/>
        <end position="305"/>
    </location>
</feature>
<dbReference type="InterPro" id="IPR029070">
    <property type="entry name" value="Chitinase_insertion_sf"/>
</dbReference>
<evidence type="ECO:0000313" key="9">
    <source>
        <dbReference type="EMBL" id="KAK7483569.1"/>
    </source>
</evidence>
<evidence type="ECO:0000256" key="2">
    <source>
        <dbReference type="ARBA" id="ARBA00023157"/>
    </source>
</evidence>
<feature type="transmembrane region" description="Helical" evidence="6">
    <location>
        <begin position="753"/>
        <end position="772"/>
    </location>
</feature>
<keyword evidence="6" id="KW-0812">Transmembrane</keyword>
<sequence length="827" mass="88256">MKASLVFWLLLLGVSQHSDATSETHAPSSSTSSSTASTTTQSASNSTTTSTSVKTNSTSAESESKSVANQTDAVLAKSNSTEKEARKDELIKDTLEELLSVSLSQNSTGTGQSKPESVKVNDGKSELKSEQKRRAPVTHAANATASTQKPNSGKKTTLGGQSQKGNASATEGKLPDSKNSSRTDPVTSVVLTKDQLLNSDSQLSQTQAKGTASPHLKFKLAGLLHHANQSQAITRNKTDLDTSKHGVKSTTYGSGVMARRQRAMVRAKAFAPKDFGAKGGEENKVSSGGKKEDFKTSSGGGDKKAGGGKSGGGGKKAEESKKAGGEGKGKGGGGKGGDKGGGKGGEQKEVDQTPPADATEGHLTSHLHGGPKKLIFCYYSSSANSRPSVGKFWPEHIDPFLCTHLIFAFADITKDGKGIKSNNWNDLGDYGLYTRTMKLKQKNPKLKILLAVGGWKIGSKPFIPLMQSEDYHEWSNNVVKFLRQHKFDGLDMDWEFPGTRGSKPEDKFKFTKLMKTLHDTFAEEAKKSGKDRLILTLATASSDFYVQKSYEPKEIHKHIDYMLLMTYNYHGSGWEMETGHHSPILPHRKDPPGDQRELYLLWSIDYWLNYGVPKKKLIVGLPTFGMGWKLTDPSNHGIRVSAEGGNKKGKYSAESGILALYEICENIIHKGWKVEWIMDQRVPYAHGEGDWVGFDSPDSTSLKAKIILKLDLAGAFVWSVEMDDFNGHCGGPKYPILRTVPSRVTTGGLLRETMVAGAVVTMVTGAAIMAAVTGAAIMAAVTGAVIMAAVTGAAIMAAVTGAATMAAVTGAVIMAAVTGAVIMVTGA</sequence>
<gene>
    <name evidence="9" type="ORF">BaRGS_00025243</name>
</gene>
<feature type="compositionally biased region" description="Basic and acidic residues" evidence="5">
    <location>
        <begin position="116"/>
        <end position="133"/>
    </location>
</feature>
<evidence type="ECO:0000256" key="7">
    <source>
        <dbReference type="SAM" id="SignalP"/>
    </source>
</evidence>
<dbReference type="InterPro" id="IPR050314">
    <property type="entry name" value="Glycosyl_Hydrlase_18"/>
</dbReference>
<dbReference type="InterPro" id="IPR017853">
    <property type="entry name" value="GH"/>
</dbReference>
<dbReference type="PANTHER" id="PTHR11177">
    <property type="entry name" value="CHITINASE"/>
    <property type="match status" value="1"/>
</dbReference>
<dbReference type="PANTHER" id="PTHR11177:SF317">
    <property type="entry name" value="CHITINASE 12-RELATED"/>
    <property type="match status" value="1"/>
</dbReference>
<keyword evidence="6" id="KW-0472">Membrane</keyword>
<dbReference type="Gene3D" id="3.20.20.80">
    <property type="entry name" value="Glycosidases"/>
    <property type="match status" value="1"/>
</dbReference>
<feature type="compositionally biased region" description="Basic and acidic residues" evidence="5">
    <location>
        <begin position="336"/>
        <end position="351"/>
    </location>
</feature>
<feature type="compositionally biased region" description="Basic and acidic residues" evidence="5">
    <location>
        <begin position="315"/>
        <end position="329"/>
    </location>
</feature>
<dbReference type="Pfam" id="PF00704">
    <property type="entry name" value="Glyco_hydro_18"/>
    <property type="match status" value="1"/>
</dbReference>
<dbReference type="InterPro" id="IPR011583">
    <property type="entry name" value="Chitinase_II/V-like_cat"/>
</dbReference>
<keyword evidence="7" id="KW-0732">Signal</keyword>
<feature type="transmembrane region" description="Helical" evidence="6">
    <location>
        <begin position="779"/>
        <end position="799"/>
    </location>
</feature>
<organism evidence="9 10">
    <name type="scientific">Batillaria attramentaria</name>
    <dbReference type="NCBI Taxonomy" id="370345"/>
    <lineage>
        <taxon>Eukaryota</taxon>
        <taxon>Metazoa</taxon>
        <taxon>Spiralia</taxon>
        <taxon>Lophotrochozoa</taxon>
        <taxon>Mollusca</taxon>
        <taxon>Gastropoda</taxon>
        <taxon>Caenogastropoda</taxon>
        <taxon>Sorbeoconcha</taxon>
        <taxon>Cerithioidea</taxon>
        <taxon>Batillariidae</taxon>
        <taxon>Batillaria</taxon>
    </lineage>
</organism>
<dbReference type="SUPFAM" id="SSF54556">
    <property type="entry name" value="Chitinase insertion domain"/>
    <property type="match status" value="1"/>
</dbReference>
<dbReference type="SMART" id="SM00636">
    <property type="entry name" value="Glyco_18"/>
    <property type="match status" value="1"/>
</dbReference>
<name>A0ABD0K8Z2_9CAEN</name>
<evidence type="ECO:0000256" key="6">
    <source>
        <dbReference type="SAM" id="Phobius"/>
    </source>
</evidence>
<feature type="region of interest" description="Disordered" evidence="5">
    <location>
        <begin position="19"/>
        <end position="88"/>
    </location>
</feature>
<feature type="signal peptide" evidence="7">
    <location>
        <begin position="1"/>
        <end position="20"/>
    </location>
</feature>
<accession>A0ABD0K8Z2</accession>
<dbReference type="Gene3D" id="3.10.50.10">
    <property type="match status" value="1"/>
</dbReference>
<evidence type="ECO:0000256" key="5">
    <source>
        <dbReference type="SAM" id="MobiDB-lite"/>
    </source>
</evidence>
<feature type="compositionally biased region" description="Polar residues" evidence="5">
    <location>
        <begin position="102"/>
        <end position="115"/>
    </location>
</feature>
<feature type="region of interest" description="Disordered" evidence="5">
    <location>
        <begin position="102"/>
        <end position="185"/>
    </location>
</feature>
<feature type="region of interest" description="Disordered" evidence="5">
    <location>
        <begin position="274"/>
        <end position="366"/>
    </location>
</feature>
<dbReference type="InterPro" id="IPR001579">
    <property type="entry name" value="Glyco_hydro_18_chit_AS"/>
</dbReference>
<keyword evidence="10" id="KW-1185">Reference proteome</keyword>
<keyword evidence="3 4" id="KW-0326">Glycosidase</keyword>
<dbReference type="InterPro" id="IPR001223">
    <property type="entry name" value="Glyco_hydro18_cat"/>
</dbReference>
<evidence type="ECO:0000256" key="1">
    <source>
        <dbReference type="ARBA" id="ARBA00022801"/>
    </source>
</evidence>
<dbReference type="GO" id="GO:0006032">
    <property type="term" value="P:chitin catabolic process"/>
    <property type="evidence" value="ECO:0007669"/>
    <property type="project" value="UniProtKB-ARBA"/>
</dbReference>
<keyword evidence="2" id="KW-1015">Disulfide bond</keyword>